<evidence type="ECO:0000313" key="4">
    <source>
        <dbReference type="Proteomes" id="UP000244911"/>
    </source>
</evidence>
<sequence length="481" mass="50567">MKTYHKILKNELTRGDHAIQNKAKMGMLAVPFLLAATAANAQTTSIQQVHSTDNAGSASTTIVGLPTETNGDATLDLSLYGDFSWSGGSGTPAETLTVFVDGVNVGVIGPTGIDCGSAVNFNLAVDQATLAPLIADGQLDVSYQASSSVNNFCGSYNGSPSGVSFVVSGTITYDGVTGPAAEEQIAGFMENRARALVQNQPDVMRFVDGRTGGRLNVEVSQGSGSIDFATGGRGPVWATLTGSSTKLEAGNDQSYFLGSVGTHLSFGNNSIIGAMLQVDKAVQEFSNGDKVEGTGWLVGPYFAAQISEHPLFLDGRLLYGKTDNKFTPDGGATDSFDGDRWLAMVNLKGRVEMEHFTMFPVVAVSHVRDMQDAFTNSSNVDVASQGIEQTEVALSLDFEKPIPSRDLVLSWGLSGIWSDTDGDVASSSVIGNHNGWRGRIDAGLNYSNGAGLNAGLNAFVDGLGEDDLESYGLSLTLDFQF</sequence>
<dbReference type="SUPFAM" id="SSF103515">
    <property type="entry name" value="Autotransporter"/>
    <property type="match status" value="1"/>
</dbReference>
<dbReference type="EMBL" id="OMOI01000001">
    <property type="protein sequence ID" value="SPF75876.1"/>
    <property type="molecule type" value="Genomic_DNA"/>
</dbReference>
<accession>A0A2R8AIL1</accession>
<keyword evidence="1" id="KW-0732">Signal</keyword>
<feature type="chain" id="PRO_5015349732" description="Autotransporter domain-containing protein" evidence="1">
    <location>
        <begin position="42"/>
        <end position="481"/>
    </location>
</feature>
<evidence type="ECO:0000256" key="1">
    <source>
        <dbReference type="SAM" id="SignalP"/>
    </source>
</evidence>
<dbReference type="Proteomes" id="UP000244911">
    <property type="component" value="Unassembled WGS sequence"/>
</dbReference>
<proteinExistence type="predicted"/>
<reference evidence="4" key="1">
    <citation type="submission" date="2018-03" db="EMBL/GenBank/DDBJ databases">
        <authorList>
            <person name="Rodrigo-Torres L."/>
            <person name="Arahal R. D."/>
            <person name="Lucena T."/>
        </authorList>
    </citation>
    <scope>NUCLEOTIDE SEQUENCE [LARGE SCALE GENOMIC DNA]</scope>
    <source>
        <strain evidence="4">CECT 8811</strain>
    </source>
</reference>
<protein>
    <recommendedName>
        <fullName evidence="2">Autotransporter domain-containing protein</fullName>
    </recommendedName>
</protein>
<organism evidence="3 4">
    <name type="scientific">Aliiroseovarius pelagivivens</name>
    <dbReference type="NCBI Taxonomy" id="1639690"/>
    <lineage>
        <taxon>Bacteria</taxon>
        <taxon>Pseudomonadati</taxon>
        <taxon>Pseudomonadota</taxon>
        <taxon>Alphaproteobacteria</taxon>
        <taxon>Rhodobacterales</taxon>
        <taxon>Paracoccaceae</taxon>
        <taxon>Aliiroseovarius</taxon>
    </lineage>
</organism>
<feature type="signal peptide" evidence="1">
    <location>
        <begin position="1"/>
        <end position="41"/>
    </location>
</feature>
<dbReference type="Gene3D" id="2.40.128.130">
    <property type="entry name" value="Autotransporter beta-domain"/>
    <property type="match status" value="1"/>
</dbReference>
<gene>
    <name evidence="3" type="ORF">ALP8811_00870</name>
</gene>
<dbReference type="PROSITE" id="PS51208">
    <property type="entry name" value="AUTOTRANSPORTER"/>
    <property type="match status" value="1"/>
</dbReference>
<keyword evidence="4" id="KW-1185">Reference proteome</keyword>
<dbReference type="InterPro" id="IPR036709">
    <property type="entry name" value="Autotransporte_beta_dom_sf"/>
</dbReference>
<evidence type="ECO:0000259" key="2">
    <source>
        <dbReference type="PROSITE" id="PS51208"/>
    </source>
</evidence>
<dbReference type="SMART" id="SM00869">
    <property type="entry name" value="Autotransporter"/>
    <property type="match status" value="1"/>
</dbReference>
<dbReference type="AlphaFoldDB" id="A0A2R8AIL1"/>
<feature type="domain" description="Autotransporter" evidence="2">
    <location>
        <begin position="229"/>
        <end position="481"/>
    </location>
</feature>
<evidence type="ECO:0000313" key="3">
    <source>
        <dbReference type="EMBL" id="SPF75876.1"/>
    </source>
</evidence>
<name>A0A2R8AIL1_9RHOB</name>
<dbReference type="InterPro" id="IPR005546">
    <property type="entry name" value="Autotransporte_beta"/>
</dbReference>